<dbReference type="Proteomes" id="UP001234297">
    <property type="component" value="Chromosome 5"/>
</dbReference>
<dbReference type="EMBL" id="CM056813">
    <property type="protein sequence ID" value="KAJ8641393.1"/>
    <property type="molecule type" value="Genomic_DNA"/>
</dbReference>
<sequence>MAEKSKVLIIGGTGYIGKFIVEASAKSGRPTFALVRGGTVSDPAKASLIEGFKNSGVTLLHGDLYDHESLVKAIKQVDVVISTVGHGQLADQTKIIAAIKEAGNVKRFFPSEFGNDVDRVHAVEPAKSAFATKAAIRRAVEAEGIPYTFVSSNFFAGYFVPTLGQVGATSPPRDKVVILGDGNPKAIFVKEGDIGTYTIKAVDDPRTLNKILYLRPPANTLSLNELVSLWEKKIGKTLEKIYVPEEQLLKNIQESPIPVNVILAIAHSVFVKGDHTNFEIEPSFGVEACQLYPDRFFPSEFGNDMDRVHAVEPAKSLFAAKAAIRRAVEAEGIPYTYVSSNRFSGYFIPSLGQAGATSPPRDKVVLLGDGNPKGRTYCNYSHLLPELKLSAWEMETKRA</sequence>
<keyword evidence="2" id="KW-1185">Reference proteome</keyword>
<evidence type="ECO:0000313" key="1">
    <source>
        <dbReference type="EMBL" id="KAJ8641393.1"/>
    </source>
</evidence>
<comment type="caution">
    <text evidence="1">The sequence shown here is derived from an EMBL/GenBank/DDBJ whole genome shotgun (WGS) entry which is preliminary data.</text>
</comment>
<organism evidence="1 2">
    <name type="scientific">Persea americana</name>
    <name type="common">Avocado</name>
    <dbReference type="NCBI Taxonomy" id="3435"/>
    <lineage>
        <taxon>Eukaryota</taxon>
        <taxon>Viridiplantae</taxon>
        <taxon>Streptophyta</taxon>
        <taxon>Embryophyta</taxon>
        <taxon>Tracheophyta</taxon>
        <taxon>Spermatophyta</taxon>
        <taxon>Magnoliopsida</taxon>
        <taxon>Magnoliidae</taxon>
        <taxon>Laurales</taxon>
        <taxon>Lauraceae</taxon>
        <taxon>Persea</taxon>
    </lineage>
</organism>
<accession>A0ACC2M703</accession>
<name>A0ACC2M703_PERAE</name>
<proteinExistence type="predicted"/>
<gene>
    <name evidence="1" type="ORF">MRB53_018087</name>
</gene>
<protein>
    <submittedName>
        <fullName evidence="1">Uncharacterized protein</fullName>
    </submittedName>
</protein>
<evidence type="ECO:0000313" key="2">
    <source>
        <dbReference type="Proteomes" id="UP001234297"/>
    </source>
</evidence>
<reference evidence="1 2" key="1">
    <citation type="journal article" date="2022" name="Hortic Res">
        <title>A haplotype resolved chromosomal level avocado genome allows analysis of novel avocado genes.</title>
        <authorList>
            <person name="Nath O."/>
            <person name="Fletcher S.J."/>
            <person name="Hayward A."/>
            <person name="Shaw L.M."/>
            <person name="Masouleh A.K."/>
            <person name="Furtado A."/>
            <person name="Henry R.J."/>
            <person name="Mitter N."/>
        </authorList>
    </citation>
    <scope>NUCLEOTIDE SEQUENCE [LARGE SCALE GENOMIC DNA]</scope>
    <source>
        <strain evidence="2">cv. Hass</strain>
    </source>
</reference>